<dbReference type="AlphaFoldDB" id="A0ABD5WIR9"/>
<accession>A0ABD5WIR9</accession>
<dbReference type="Proteomes" id="UP001596407">
    <property type="component" value="Unassembled WGS sequence"/>
</dbReference>
<organism evidence="1 2">
    <name type="scientific">Halorussus caseinilyticus</name>
    <dbReference type="NCBI Taxonomy" id="3034025"/>
    <lineage>
        <taxon>Archaea</taxon>
        <taxon>Methanobacteriati</taxon>
        <taxon>Methanobacteriota</taxon>
        <taxon>Stenosarchaea group</taxon>
        <taxon>Halobacteria</taxon>
        <taxon>Halobacteriales</taxon>
        <taxon>Haladaptataceae</taxon>
        <taxon>Halorussus</taxon>
    </lineage>
</organism>
<gene>
    <name evidence="1" type="ORF">ACFQJ6_03270</name>
</gene>
<keyword evidence="2" id="KW-1185">Reference proteome</keyword>
<dbReference type="GeneID" id="79305635"/>
<proteinExistence type="predicted"/>
<protein>
    <recommendedName>
        <fullName evidence="3">Small CPxCG-related zinc finger protein</fullName>
    </recommendedName>
</protein>
<dbReference type="RefSeq" id="WP_276282708.1">
    <property type="nucleotide sequence ID" value="NZ_CP119811.1"/>
</dbReference>
<sequence>MRRQTPPPAVRTRISCDRTDGFNVEDGLHHYDWCPFCGNRADAEDHKFVVTVSE</sequence>
<reference evidence="1 2" key="1">
    <citation type="journal article" date="2019" name="Int. J. Syst. Evol. Microbiol.">
        <title>The Global Catalogue of Microorganisms (GCM) 10K type strain sequencing project: providing services to taxonomists for standard genome sequencing and annotation.</title>
        <authorList>
            <consortium name="The Broad Institute Genomics Platform"/>
            <consortium name="The Broad Institute Genome Sequencing Center for Infectious Disease"/>
            <person name="Wu L."/>
            <person name="Ma J."/>
        </authorList>
    </citation>
    <scope>NUCLEOTIDE SEQUENCE [LARGE SCALE GENOMIC DNA]</scope>
    <source>
        <strain evidence="1 2">DT72</strain>
    </source>
</reference>
<dbReference type="EMBL" id="JBHSZH010000003">
    <property type="protein sequence ID" value="MFC7079315.1"/>
    <property type="molecule type" value="Genomic_DNA"/>
</dbReference>
<evidence type="ECO:0000313" key="1">
    <source>
        <dbReference type="EMBL" id="MFC7079315.1"/>
    </source>
</evidence>
<comment type="caution">
    <text evidence="1">The sequence shown here is derived from an EMBL/GenBank/DDBJ whole genome shotgun (WGS) entry which is preliminary data.</text>
</comment>
<name>A0ABD5WIR9_9EURY</name>
<evidence type="ECO:0000313" key="2">
    <source>
        <dbReference type="Proteomes" id="UP001596407"/>
    </source>
</evidence>
<evidence type="ECO:0008006" key="3">
    <source>
        <dbReference type="Google" id="ProtNLM"/>
    </source>
</evidence>